<comment type="caution">
    <text evidence="1">The sequence shown here is derived from an EMBL/GenBank/DDBJ whole genome shotgun (WGS) entry which is preliminary data.</text>
</comment>
<reference evidence="1" key="2">
    <citation type="journal article" date="2020" name="Nat. Commun.">
        <title>Large-scale genome sequencing of mycorrhizal fungi provides insights into the early evolution of symbiotic traits.</title>
        <authorList>
            <person name="Miyauchi S."/>
            <person name="Kiss E."/>
            <person name="Kuo A."/>
            <person name="Drula E."/>
            <person name="Kohler A."/>
            <person name="Sanchez-Garcia M."/>
            <person name="Morin E."/>
            <person name="Andreopoulos B."/>
            <person name="Barry K.W."/>
            <person name="Bonito G."/>
            <person name="Buee M."/>
            <person name="Carver A."/>
            <person name="Chen C."/>
            <person name="Cichocki N."/>
            <person name="Clum A."/>
            <person name="Culley D."/>
            <person name="Crous P.W."/>
            <person name="Fauchery L."/>
            <person name="Girlanda M."/>
            <person name="Hayes R.D."/>
            <person name="Keri Z."/>
            <person name="LaButti K."/>
            <person name="Lipzen A."/>
            <person name="Lombard V."/>
            <person name="Magnuson J."/>
            <person name="Maillard F."/>
            <person name="Murat C."/>
            <person name="Nolan M."/>
            <person name="Ohm R.A."/>
            <person name="Pangilinan J."/>
            <person name="Pereira M.F."/>
            <person name="Perotto S."/>
            <person name="Peter M."/>
            <person name="Pfister S."/>
            <person name="Riley R."/>
            <person name="Sitrit Y."/>
            <person name="Stielow J.B."/>
            <person name="Szollosi G."/>
            <person name="Zifcakova L."/>
            <person name="Stursova M."/>
            <person name="Spatafora J.W."/>
            <person name="Tedersoo L."/>
            <person name="Vaario L.M."/>
            <person name="Yamada A."/>
            <person name="Yan M."/>
            <person name="Wang P."/>
            <person name="Xu J."/>
            <person name="Bruns T."/>
            <person name="Baldrian P."/>
            <person name="Vilgalys R."/>
            <person name="Dunand C."/>
            <person name="Henrissat B."/>
            <person name="Grigoriev I.V."/>
            <person name="Hibbett D."/>
            <person name="Nagy L.G."/>
            <person name="Martin F.M."/>
        </authorList>
    </citation>
    <scope>NUCLEOTIDE SEQUENCE</scope>
    <source>
        <strain evidence="1">BED1</strain>
    </source>
</reference>
<organism evidence="1 2">
    <name type="scientific">Boletus edulis BED1</name>
    <dbReference type="NCBI Taxonomy" id="1328754"/>
    <lineage>
        <taxon>Eukaryota</taxon>
        <taxon>Fungi</taxon>
        <taxon>Dikarya</taxon>
        <taxon>Basidiomycota</taxon>
        <taxon>Agaricomycotina</taxon>
        <taxon>Agaricomycetes</taxon>
        <taxon>Agaricomycetidae</taxon>
        <taxon>Boletales</taxon>
        <taxon>Boletineae</taxon>
        <taxon>Boletaceae</taxon>
        <taxon>Boletoideae</taxon>
        <taxon>Boletus</taxon>
    </lineage>
</organism>
<evidence type="ECO:0000313" key="2">
    <source>
        <dbReference type="Proteomes" id="UP001194468"/>
    </source>
</evidence>
<protein>
    <submittedName>
        <fullName evidence="1">Uncharacterized protein</fullName>
    </submittedName>
</protein>
<keyword evidence="2" id="KW-1185">Reference proteome</keyword>
<gene>
    <name evidence="1" type="ORF">L210DRAFT_2263450</name>
</gene>
<accession>A0AAD4GDS7</accession>
<dbReference type="AlphaFoldDB" id="A0AAD4GDS7"/>
<reference evidence="1" key="1">
    <citation type="submission" date="2019-10" db="EMBL/GenBank/DDBJ databases">
        <authorList>
            <consortium name="DOE Joint Genome Institute"/>
            <person name="Kuo A."/>
            <person name="Miyauchi S."/>
            <person name="Kiss E."/>
            <person name="Drula E."/>
            <person name="Kohler A."/>
            <person name="Sanchez-Garcia M."/>
            <person name="Andreopoulos B."/>
            <person name="Barry K.W."/>
            <person name="Bonito G."/>
            <person name="Buee M."/>
            <person name="Carver A."/>
            <person name="Chen C."/>
            <person name="Cichocki N."/>
            <person name="Clum A."/>
            <person name="Culley D."/>
            <person name="Crous P.W."/>
            <person name="Fauchery L."/>
            <person name="Girlanda M."/>
            <person name="Hayes R."/>
            <person name="Keri Z."/>
            <person name="LaButti K."/>
            <person name="Lipzen A."/>
            <person name="Lombard V."/>
            <person name="Magnuson J."/>
            <person name="Maillard F."/>
            <person name="Morin E."/>
            <person name="Murat C."/>
            <person name="Nolan M."/>
            <person name="Ohm R."/>
            <person name="Pangilinan J."/>
            <person name="Pereira M."/>
            <person name="Perotto S."/>
            <person name="Peter M."/>
            <person name="Riley R."/>
            <person name="Sitrit Y."/>
            <person name="Stielow B."/>
            <person name="Szollosi G."/>
            <person name="Zifcakova L."/>
            <person name="Stursova M."/>
            <person name="Spatafora J.W."/>
            <person name="Tedersoo L."/>
            <person name="Vaario L.-M."/>
            <person name="Yamada A."/>
            <person name="Yan M."/>
            <person name="Wang P."/>
            <person name="Xu J."/>
            <person name="Bruns T."/>
            <person name="Baldrian P."/>
            <person name="Vilgalys R."/>
            <person name="Henrissat B."/>
            <person name="Grigoriev I.V."/>
            <person name="Hibbett D."/>
            <person name="Nagy L.G."/>
            <person name="Martin F.M."/>
        </authorList>
    </citation>
    <scope>NUCLEOTIDE SEQUENCE</scope>
    <source>
        <strain evidence="1">BED1</strain>
    </source>
</reference>
<proteinExistence type="predicted"/>
<sequence>MLTLEQAFVHLEAFVAADMIVDLKAAHLHRPLSSMSGYRVNTHICWRLCRVFAAYPCIDCTYILMARYDMPLSRSVFPIPPSWGCTTIRLGAASILSIAIKYKLEPPKYHAFVPCVW</sequence>
<evidence type="ECO:0000313" key="1">
    <source>
        <dbReference type="EMBL" id="KAF8438410.1"/>
    </source>
</evidence>
<dbReference type="Proteomes" id="UP001194468">
    <property type="component" value="Unassembled WGS sequence"/>
</dbReference>
<dbReference type="EMBL" id="WHUW01000016">
    <property type="protein sequence ID" value="KAF8438410.1"/>
    <property type="molecule type" value="Genomic_DNA"/>
</dbReference>
<name>A0AAD4GDS7_BOLED</name>